<dbReference type="InterPro" id="IPR022684">
    <property type="entry name" value="Calpain_cysteine_protease"/>
</dbReference>
<dbReference type="Proteomes" id="UP000241890">
    <property type="component" value="Unassembled WGS sequence"/>
</dbReference>
<keyword evidence="3" id="KW-0378">Hydrolase</keyword>
<dbReference type="EMBL" id="BEYU01000195">
    <property type="protein sequence ID" value="GBG34446.1"/>
    <property type="molecule type" value="Genomic_DNA"/>
</dbReference>
<comment type="caution">
    <text evidence="5">Lacks conserved residue(s) required for the propagation of feature annotation.</text>
</comment>
<dbReference type="OrthoDB" id="424753at2759"/>
<dbReference type="Pfam" id="PF01067">
    <property type="entry name" value="Calpain_III"/>
    <property type="match status" value="1"/>
</dbReference>
<proteinExistence type="inferred from homology"/>
<dbReference type="PANTHER" id="PTHR10183:SF379">
    <property type="entry name" value="CALPAIN-5"/>
    <property type="match status" value="1"/>
</dbReference>
<gene>
    <name evidence="8" type="ORF">FCC1311_106702</name>
</gene>
<evidence type="ECO:0000256" key="4">
    <source>
        <dbReference type="ARBA" id="ARBA00022807"/>
    </source>
</evidence>
<dbReference type="AlphaFoldDB" id="A0A2R5GUA0"/>
<protein>
    <submittedName>
        <fullName evidence="8">Calpain</fullName>
    </submittedName>
</protein>
<dbReference type="Pfam" id="PF00648">
    <property type="entry name" value="Peptidase_C2"/>
    <property type="match status" value="1"/>
</dbReference>
<name>A0A2R5GUA0_9STRA</name>
<dbReference type="InterPro" id="IPR022682">
    <property type="entry name" value="Calpain_domain_III"/>
</dbReference>
<keyword evidence="9" id="KW-1185">Reference proteome</keyword>
<evidence type="ECO:0000256" key="6">
    <source>
        <dbReference type="SAM" id="MobiDB-lite"/>
    </source>
</evidence>
<dbReference type="InterPro" id="IPR038765">
    <property type="entry name" value="Papain-like_cys_pep_sf"/>
</dbReference>
<evidence type="ECO:0000256" key="1">
    <source>
        <dbReference type="ARBA" id="ARBA00007623"/>
    </source>
</evidence>
<evidence type="ECO:0000256" key="5">
    <source>
        <dbReference type="PROSITE-ProRule" id="PRU00239"/>
    </source>
</evidence>
<dbReference type="Gene3D" id="2.60.120.380">
    <property type="match status" value="1"/>
</dbReference>
<evidence type="ECO:0000256" key="2">
    <source>
        <dbReference type="ARBA" id="ARBA00022670"/>
    </source>
</evidence>
<dbReference type="Gene3D" id="3.90.70.10">
    <property type="entry name" value="Cysteine proteinases"/>
    <property type="match status" value="1"/>
</dbReference>
<dbReference type="SUPFAM" id="SSF54001">
    <property type="entry name" value="Cysteine proteinases"/>
    <property type="match status" value="1"/>
</dbReference>
<keyword evidence="4" id="KW-0788">Thiol protease</keyword>
<feature type="region of interest" description="Disordered" evidence="6">
    <location>
        <begin position="544"/>
        <end position="587"/>
    </location>
</feature>
<dbReference type="PROSITE" id="PS50203">
    <property type="entry name" value="CALPAIN_CAT"/>
    <property type="match status" value="1"/>
</dbReference>
<evidence type="ECO:0000313" key="9">
    <source>
        <dbReference type="Proteomes" id="UP000241890"/>
    </source>
</evidence>
<accession>A0A2R5GUA0</accession>
<dbReference type="SMART" id="SM00720">
    <property type="entry name" value="calpain_III"/>
    <property type="match status" value="1"/>
</dbReference>
<evidence type="ECO:0000313" key="8">
    <source>
        <dbReference type="EMBL" id="GBG34446.1"/>
    </source>
</evidence>
<evidence type="ECO:0000256" key="3">
    <source>
        <dbReference type="ARBA" id="ARBA00022801"/>
    </source>
</evidence>
<evidence type="ECO:0000259" key="7">
    <source>
        <dbReference type="PROSITE" id="PS50203"/>
    </source>
</evidence>
<dbReference type="InParanoid" id="A0A2R5GUA0"/>
<dbReference type="SUPFAM" id="SSF49758">
    <property type="entry name" value="Calpain large subunit, middle domain (domain III)"/>
    <property type="match status" value="1"/>
</dbReference>
<feature type="region of interest" description="Disordered" evidence="6">
    <location>
        <begin position="419"/>
        <end position="438"/>
    </location>
</feature>
<organism evidence="8 9">
    <name type="scientific">Hondaea fermentalgiana</name>
    <dbReference type="NCBI Taxonomy" id="2315210"/>
    <lineage>
        <taxon>Eukaryota</taxon>
        <taxon>Sar</taxon>
        <taxon>Stramenopiles</taxon>
        <taxon>Bigyra</taxon>
        <taxon>Labyrinthulomycetes</taxon>
        <taxon>Thraustochytrida</taxon>
        <taxon>Thraustochytriidae</taxon>
        <taxon>Hondaea</taxon>
    </lineage>
</organism>
<comment type="similarity">
    <text evidence="1">Belongs to the peptidase C2 family.</text>
</comment>
<dbReference type="SMART" id="SM00230">
    <property type="entry name" value="CysPc"/>
    <property type="match status" value="1"/>
</dbReference>
<dbReference type="GO" id="GO:0004198">
    <property type="term" value="F:calcium-dependent cysteine-type endopeptidase activity"/>
    <property type="evidence" value="ECO:0007669"/>
    <property type="project" value="InterPro"/>
</dbReference>
<comment type="caution">
    <text evidence="8">The sequence shown here is derived from an EMBL/GenBank/DDBJ whole genome shotgun (WGS) entry which is preliminary data.</text>
</comment>
<feature type="domain" description="Calpain catalytic" evidence="7">
    <location>
        <begin position="28"/>
        <end position="348"/>
    </location>
</feature>
<dbReference type="PANTHER" id="PTHR10183">
    <property type="entry name" value="CALPAIN"/>
    <property type="match status" value="1"/>
</dbReference>
<keyword evidence="2" id="KW-0645">Protease</keyword>
<reference evidence="8 9" key="1">
    <citation type="submission" date="2017-12" db="EMBL/GenBank/DDBJ databases">
        <title>Sequencing, de novo assembly and annotation of complete genome of a new Thraustochytrid species, strain FCC1311.</title>
        <authorList>
            <person name="Sedici K."/>
            <person name="Godart F."/>
            <person name="Aiese Cigliano R."/>
            <person name="Sanseverino W."/>
            <person name="Barakat M."/>
            <person name="Ortet P."/>
            <person name="Marechal E."/>
            <person name="Cagnac O."/>
            <person name="Amato A."/>
        </authorList>
    </citation>
    <scope>NUCLEOTIDE SEQUENCE [LARGE SCALE GENOMIC DNA]</scope>
</reference>
<dbReference type="GO" id="GO:0006508">
    <property type="term" value="P:proteolysis"/>
    <property type="evidence" value="ECO:0007669"/>
    <property type="project" value="UniProtKB-KW"/>
</dbReference>
<dbReference type="InterPro" id="IPR001300">
    <property type="entry name" value="Peptidase_C2_calpain_cat"/>
</dbReference>
<sequence>MDASEESAVAAERELVARLGSGERFCDPWTTPGTAAADALYHDCTVLPPGACAPELVRWCSIHNGNEIEGCFAPKLLPNPDSSWSPLRQGRLANAWWLNAVSLLAASVAGRTALQKLFVSSAHAASHGIYSVRFWKRGAWTVIHVDDKVPCDPRGVPLFSRCLDPNEVWILVLEKAYAKLHGSYLNLENGRLVEALRDLTGGVAAWASLNDWFDFAARVPSLPINDGNDPASEKKASTLVFGARISPEGLADGGPRKRSDGLRAGWIYSVQGAFQSDCGKVRLVGLREPWRAAFWRGPWSKLDRATWHAHMDVKEALNPDDDIPEDAVYLPWDLFSSTFGQVLVCQLPTAETARTRFQGRFESSSLVCGAGGSPADEVNWLTNPMIAFTASEPACLSISFGQDEDARMDDFFSPSRDRGFVRTATQQRSDDDSDDEDTEVAQDKSFAISMPSRDTSGLGLIVLKVGNKDSGRQRATGFQESRMVGNSGEQYRTDREVGCFCRLTAGDYVIVPSTFASNVQGEFVIDCLVDLPAAITFAQDPAKPLQDQLKESDGGDVSDDDVETKGGADGSSRAQATRGKTSKLVFQADPNLSRHDDMVSHRDLELRALQDLMHGQALV</sequence>
<dbReference type="InterPro" id="IPR036213">
    <property type="entry name" value="Calpain_III_sf"/>
</dbReference>
<dbReference type="PRINTS" id="PR00704">
    <property type="entry name" value="CALPAIN"/>
</dbReference>
<dbReference type="InterPro" id="IPR022683">
    <property type="entry name" value="Calpain_III"/>
</dbReference>